<proteinExistence type="predicted"/>
<gene>
    <name evidence="2" type="ORF">DW352_05915</name>
</gene>
<keyword evidence="1" id="KW-0472">Membrane</keyword>
<keyword evidence="1" id="KW-1133">Transmembrane helix</keyword>
<dbReference type="EMBL" id="CP031417">
    <property type="protein sequence ID" value="AXK80091.1"/>
    <property type="molecule type" value="Genomic_DNA"/>
</dbReference>
<evidence type="ECO:0000313" key="2">
    <source>
        <dbReference type="EMBL" id="AXK80091.1"/>
    </source>
</evidence>
<reference evidence="2 3" key="1">
    <citation type="submission" date="2018-07" db="EMBL/GenBank/DDBJ databases">
        <authorList>
            <person name="Quirk P.G."/>
            <person name="Krulwich T.A."/>
        </authorList>
    </citation>
    <scope>NUCLEOTIDE SEQUENCE [LARGE SCALE GENOMIC DNA]</scope>
    <source>
        <strain evidence="2 3">CC-BB4</strain>
    </source>
</reference>
<keyword evidence="3" id="KW-1185">Reference proteome</keyword>
<name>A0A345ZT44_9HYPH</name>
<sequence>MSDEIDPLRDAIVAAIACVVIVAAAIAFAGRARADMGPCRPDAFEGLTCGAGPGAARIIADTLSPTRERGFAWRTPRAAPRDEPEDETLELLLVRLKDGAVLAKSTTGYWNNGDSHANRRSEDVSWSPDGTLAVRAMQLRFNTGAFELYALRAASPAVIDLLKIVEPAVRAKLKLPKALSENWVFSVFGRDNLTIGNDGVIRFRVTMWVPKEGPEKPFDIVLRLSENNKQLAVRVTSITEGSDPE</sequence>
<protein>
    <submittedName>
        <fullName evidence="2">Uncharacterized protein</fullName>
    </submittedName>
</protein>
<evidence type="ECO:0000256" key="1">
    <source>
        <dbReference type="SAM" id="Phobius"/>
    </source>
</evidence>
<dbReference type="KEGG" id="ptaw:DW352_05915"/>
<keyword evidence="1" id="KW-0812">Transmembrane</keyword>
<feature type="transmembrane region" description="Helical" evidence="1">
    <location>
        <begin position="12"/>
        <end position="30"/>
    </location>
</feature>
<accession>A0A345ZT44</accession>
<dbReference type="AlphaFoldDB" id="A0A345ZT44"/>
<organism evidence="2 3">
    <name type="scientific">Pseudolabrys taiwanensis</name>
    <dbReference type="NCBI Taxonomy" id="331696"/>
    <lineage>
        <taxon>Bacteria</taxon>
        <taxon>Pseudomonadati</taxon>
        <taxon>Pseudomonadota</taxon>
        <taxon>Alphaproteobacteria</taxon>
        <taxon>Hyphomicrobiales</taxon>
        <taxon>Xanthobacteraceae</taxon>
        <taxon>Pseudolabrys</taxon>
    </lineage>
</organism>
<dbReference type="RefSeq" id="WP_115689411.1">
    <property type="nucleotide sequence ID" value="NZ_CP031417.1"/>
</dbReference>
<evidence type="ECO:0000313" key="3">
    <source>
        <dbReference type="Proteomes" id="UP000254889"/>
    </source>
</evidence>
<dbReference type="Proteomes" id="UP000254889">
    <property type="component" value="Chromosome"/>
</dbReference>